<gene>
    <name evidence="5" type="ORF">E1293_00095</name>
</gene>
<dbReference type="SMART" id="SM00822">
    <property type="entry name" value="PKS_KR"/>
    <property type="match status" value="1"/>
</dbReference>
<proteinExistence type="inferred from homology"/>
<evidence type="ECO:0000256" key="3">
    <source>
        <dbReference type="RuleBase" id="RU000363"/>
    </source>
</evidence>
<dbReference type="InterPro" id="IPR051911">
    <property type="entry name" value="SDR_oxidoreductase"/>
</dbReference>
<organism evidence="5 6">
    <name type="scientific">Actinomadura darangshiensis</name>
    <dbReference type="NCBI Taxonomy" id="705336"/>
    <lineage>
        <taxon>Bacteria</taxon>
        <taxon>Bacillati</taxon>
        <taxon>Actinomycetota</taxon>
        <taxon>Actinomycetes</taxon>
        <taxon>Streptosporangiales</taxon>
        <taxon>Thermomonosporaceae</taxon>
        <taxon>Actinomadura</taxon>
    </lineage>
</organism>
<evidence type="ECO:0000313" key="6">
    <source>
        <dbReference type="Proteomes" id="UP000295578"/>
    </source>
</evidence>
<reference evidence="5 6" key="1">
    <citation type="submission" date="2019-03" db="EMBL/GenBank/DDBJ databases">
        <title>Draft genome sequences of novel Actinobacteria.</title>
        <authorList>
            <person name="Sahin N."/>
            <person name="Ay H."/>
            <person name="Saygin H."/>
        </authorList>
    </citation>
    <scope>NUCLEOTIDE SEQUENCE [LARGE SCALE GENOMIC DNA]</scope>
    <source>
        <strain evidence="5 6">DSM 45941</strain>
    </source>
</reference>
<protein>
    <submittedName>
        <fullName evidence="5">SDR family NAD(P)-dependent oxidoreductase</fullName>
    </submittedName>
</protein>
<dbReference type="CDD" id="cd05374">
    <property type="entry name" value="17beta-HSD-like_SDR_c"/>
    <property type="match status" value="1"/>
</dbReference>
<evidence type="ECO:0000313" key="5">
    <source>
        <dbReference type="EMBL" id="TDD92912.1"/>
    </source>
</evidence>
<comment type="caution">
    <text evidence="5">The sequence shown here is derived from an EMBL/GenBank/DDBJ whole genome shotgun (WGS) entry which is preliminary data.</text>
</comment>
<name>A0A4R5C7I0_9ACTN</name>
<dbReference type="Proteomes" id="UP000295578">
    <property type="component" value="Unassembled WGS sequence"/>
</dbReference>
<evidence type="ECO:0000259" key="4">
    <source>
        <dbReference type="SMART" id="SM00822"/>
    </source>
</evidence>
<accession>A0A4R5C7I0</accession>
<dbReference type="InterPro" id="IPR002347">
    <property type="entry name" value="SDR_fam"/>
</dbReference>
<dbReference type="PANTHER" id="PTHR43976">
    <property type="entry name" value="SHORT CHAIN DEHYDROGENASE"/>
    <property type="match status" value="1"/>
</dbReference>
<dbReference type="InterPro" id="IPR036291">
    <property type="entry name" value="NAD(P)-bd_dom_sf"/>
</dbReference>
<dbReference type="PRINTS" id="PR00080">
    <property type="entry name" value="SDRFAMILY"/>
</dbReference>
<evidence type="ECO:0000256" key="1">
    <source>
        <dbReference type="ARBA" id="ARBA00006484"/>
    </source>
</evidence>
<dbReference type="SUPFAM" id="SSF51735">
    <property type="entry name" value="NAD(P)-binding Rossmann-fold domains"/>
    <property type="match status" value="1"/>
</dbReference>
<sequence>MGSRQRVVLVTGASSGLGEAISHLLAQEGFRVFGTYLPGSLDIPVVTGVEPIELDVDSEESVEHCVDHVRSRAGRIDILVNNAGIMQFGFAEETTMEKAHAVFQTNFFGAVRMINAVLPEMRSRRQGRIVNIGSLAAWVGEPGEAFYSASKRSLASYTETLHHEVWPLGVHVSLVEPGAFKTGILRAALTNSNTIADYDASRESAAKTLRVALKRGHDPRRLAHLILKIVDSPSPRLRYGAGLEAHLLPYLKVLVPQRLFDRIIRRAYGLTKKR</sequence>
<dbReference type="EMBL" id="SMKY01000001">
    <property type="protein sequence ID" value="TDD92912.1"/>
    <property type="molecule type" value="Genomic_DNA"/>
</dbReference>
<dbReference type="InterPro" id="IPR057326">
    <property type="entry name" value="KR_dom"/>
</dbReference>
<dbReference type="PRINTS" id="PR00081">
    <property type="entry name" value="GDHRDH"/>
</dbReference>
<dbReference type="PROSITE" id="PS00061">
    <property type="entry name" value="ADH_SHORT"/>
    <property type="match status" value="1"/>
</dbReference>
<dbReference type="Pfam" id="PF00106">
    <property type="entry name" value="adh_short"/>
    <property type="match status" value="1"/>
</dbReference>
<dbReference type="InterPro" id="IPR020904">
    <property type="entry name" value="Sc_DH/Rdtase_CS"/>
</dbReference>
<dbReference type="AlphaFoldDB" id="A0A4R5C7I0"/>
<dbReference type="PANTHER" id="PTHR43976:SF16">
    <property type="entry name" value="SHORT-CHAIN DEHYDROGENASE_REDUCTASE FAMILY PROTEIN"/>
    <property type="match status" value="1"/>
</dbReference>
<dbReference type="Gene3D" id="3.40.50.720">
    <property type="entry name" value="NAD(P)-binding Rossmann-like Domain"/>
    <property type="match status" value="1"/>
</dbReference>
<comment type="similarity">
    <text evidence="1 3">Belongs to the short-chain dehydrogenases/reductases (SDR) family.</text>
</comment>
<evidence type="ECO:0000256" key="2">
    <source>
        <dbReference type="ARBA" id="ARBA00023002"/>
    </source>
</evidence>
<feature type="domain" description="Ketoreductase" evidence="4">
    <location>
        <begin position="6"/>
        <end position="183"/>
    </location>
</feature>
<dbReference type="GO" id="GO:0016491">
    <property type="term" value="F:oxidoreductase activity"/>
    <property type="evidence" value="ECO:0007669"/>
    <property type="project" value="UniProtKB-KW"/>
</dbReference>
<keyword evidence="6" id="KW-1185">Reference proteome</keyword>
<keyword evidence="2" id="KW-0560">Oxidoreductase</keyword>
<dbReference type="OrthoDB" id="3178062at2"/>